<dbReference type="HOGENOM" id="CLU_1106511_0_0_10"/>
<keyword evidence="2" id="KW-0812">Transmembrane</keyword>
<gene>
    <name evidence="3" type="ORF">SapgrDRAFT_0741</name>
</gene>
<accession>J1I2F6</accession>
<name>J1I2F6_9BACT</name>
<proteinExistence type="predicted"/>
<sequence>MGSRQKNKKKAVLRPSFRIFAALNENSKTRNMLSFIQFFTFQRQLILFFACLALTIGLWPTVGFAWAWMPLLVVIILLVKHFLIGTVNAAAMKMQIGDTEGAEKVLAYTIKPDWLQFGYHGMYYFIRSGLALQKGETKKCEKLANQAMKLDLPDDIRAMLYLQLINVQGMYLQKMVTDSQRRPYMMKMKEYLETAKKLNVSNPQVKENIKEIDLMLKGQHEMQRQAMKGGRGGMKGQMQGYMKRGGGRKRR</sequence>
<dbReference type="AlphaFoldDB" id="J1I2F6"/>
<organism evidence="3 4">
    <name type="scientific">Saprospira grandis DSM 2844</name>
    <dbReference type="NCBI Taxonomy" id="694433"/>
    <lineage>
        <taxon>Bacteria</taxon>
        <taxon>Pseudomonadati</taxon>
        <taxon>Bacteroidota</taxon>
        <taxon>Saprospiria</taxon>
        <taxon>Saprospirales</taxon>
        <taxon>Saprospiraceae</taxon>
        <taxon>Saprospira</taxon>
    </lineage>
</organism>
<evidence type="ECO:0000313" key="3">
    <source>
        <dbReference type="EMBL" id="EJF52483.1"/>
    </source>
</evidence>
<dbReference type="EMBL" id="JH719942">
    <property type="protein sequence ID" value="EJF52483.1"/>
    <property type="molecule type" value="Genomic_DNA"/>
</dbReference>
<dbReference type="Proteomes" id="UP000005113">
    <property type="component" value="Unassembled WGS sequence"/>
</dbReference>
<reference evidence="4" key="1">
    <citation type="journal article" date="2012" name="Stand. Genomic Sci.">
        <title>Permanent draft genome sequence of the gliding predator Saprospira grandis strain Sa g1 (= HR1).</title>
        <authorList>
            <person name="Mavromatis K."/>
            <person name="Chertkov O."/>
            <person name="Lapidus A."/>
            <person name="Nolan M."/>
            <person name="Lucas S."/>
            <person name="Tice H."/>
            <person name="Del Rio T.G."/>
            <person name="Cheng J.F."/>
            <person name="Han C."/>
            <person name="Tapia R."/>
            <person name="Bruce D."/>
            <person name="Goodwin L.A."/>
            <person name="Pitluck S."/>
            <person name="Huntemann M."/>
            <person name="Liolios K."/>
            <person name="Pagani I."/>
            <person name="Ivanova N."/>
            <person name="Mikhailova N."/>
            <person name="Pati A."/>
            <person name="Chen A."/>
            <person name="Palaniappan K."/>
            <person name="Land M."/>
            <person name="Brambilla E.M."/>
            <person name="Rohde M."/>
            <person name="Spring S."/>
            <person name="Goker M."/>
            <person name="Detter J.C."/>
            <person name="Bristow J."/>
            <person name="Eisen J.A."/>
            <person name="Markowitz V."/>
            <person name="Hugenholtz P."/>
            <person name="Kyrpides N.C."/>
            <person name="Klenk H.P."/>
            <person name="Woyke T."/>
        </authorList>
    </citation>
    <scope>NUCLEOTIDE SEQUENCE [LARGE SCALE GENOMIC DNA]</scope>
    <source>
        <strain evidence="4">DSM 2844</strain>
    </source>
</reference>
<evidence type="ECO:0000256" key="1">
    <source>
        <dbReference type="SAM" id="MobiDB-lite"/>
    </source>
</evidence>
<protein>
    <submittedName>
        <fullName evidence="3">Uncharacterized protein</fullName>
    </submittedName>
</protein>
<evidence type="ECO:0000313" key="4">
    <source>
        <dbReference type="Proteomes" id="UP000005113"/>
    </source>
</evidence>
<dbReference type="OrthoDB" id="1494476at2"/>
<feature type="transmembrane region" description="Helical" evidence="2">
    <location>
        <begin position="38"/>
        <end position="59"/>
    </location>
</feature>
<feature type="region of interest" description="Disordered" evidence="1">
    <location>
        <begin position="227"/>
        <end position="251"/>
    </location>
</feature>
<evidence type="ECO:0000256" key="2">
    <source>
        <dbReference type="SAM" id="Phobius"/>
    </source>
</evidence>
<keyword evidence="2" id="KW-1133">Transmembrane helix</keyword>
<feature type="transmembrane region" description="Helical" evidence="2">
    <location>
        <begin position="65"/>
        <end position="84"/>
    </location>
</feature>
<keyword evidence="2" id="KW-0472">Membrane</keyword>